<keyword evidence="5" id="KW-1133">Transmembrane helix</keyword>
<evidence type="ECO:0000313" key="7">
    <source>
        <dbReference type="Proteomes" id="UP000193719"/>
    </source>
</evidence>
<feature type="transmembrane region" description="Helical" evidence="5">
    <location>
        <begin position="125"/>
        <end position="143"/>
    </location>
</feature>
<name>A0A1Y1VHH9_9FUNG</name>
<dbReference type="PANTHER" id="PTHR12652">
    <property type="entry name" value="PEROXISOMAL BIOGENESIS FACTOR 11"/>
    <property type="match status" value="1"/>
</dbReference>
<dbReference type="GO" id="GO:0005778">
    <property type="term" value="C:peroxisomal membrane"/>
    <property type="evidence" value="ECO:0007669"/>
    <property type="project" value="UniProtKB-SubCell"/>
</dbReference>
<reference evidence="6 7" key="1">
    <citation type="submission" date="2016-08" db="EMBL/GenBank/DDBJ databases">
        <title>Genomes of anaerobic fungi encode conserved fungal cellulosomes for biomass hydrolysis.</title>
        <authorList>
            <consortium name="DOE Joint Genome Institute"/>
            <person name="Haitjema C.H."/>
            <person name="Gilmore S.P."/>
            <person name="Henske J.K."/>
            <person name="Solomon K.V."/>
            <person name="De Groot R."/>
            <person name="Kuo A."/>
            <person name="Mondo S.J."/>
            <person name="Salamov A.A."/>
            <person name="Labutti K."/>
            <person name="Zhao Z."/>
            <person name="Chiniquy J."/>
            <person name="Barry K."/>
            <person name="Brewer H.M."/>
            <person name="Purvine S.O."/>
            <person name="Wright A.T."/>
            <person name="Boxma B."/>
            <person name="Van Alen T."/>
            <person name="Hackstein J.H."/>
            <person name="Baker S.E."/>
            <person name="Grigoriev I.V."/>
            <person name="O'Malley M.A."/>
        </authorList>
    </citation>
    <scope>NUCLEOTIDE SEQUENCE [LARGE SCALE GENOMIC DNA]</scope>
    <source>
        <strain evidence="7">finn</strain>
    </source>
</reference>
<dbReference type="OrthoDB" id="411017at2759"/>
<organism evidence="6 7">
    <name type="scientific">Piromyces finnis</name>
    <dbReference type="NCBI Taxonomy" id="1754191"/>
    <lineage>
        <taxon>Eukaryota</taxon>
        <taxon>Fungi</taxon>
        <taxon>Fungi incertae sedis</taxon>
        <taxon>Chytridiomycota</taxon>
        <taxon>Chytridiomycota incertae sedis</taxon>
        <taxon>Neocallimastigomycetes</taxon>
        <taxon>Neocallimastigales</taxon>
        <taxon>Neocallimastigaceae</taxon>
        <taxon>Piromyces</taxon>
    </lineage>
</organism>
<dbReference type="AlphaFoldDB" id="A0A1Y1VHH9"/>
<evidence type="ECO:0000256" key="1">
    <source>
        <dbReference type="ARBA" id="ARBA00022593"/>
    </source>
</evidence>
<keyword evidence="2 5" id="KW-0472">Membrane</keyword>
<evidence type="ECO:0000256" key="2">
    <source>
        <dbReference type="ARBA" id="ARBA00023136"/>
    </source>
</evidence>
<keyword evidence="3" id="KW-0576">Peroxisome</keyword>
<sequence>MNENSSTKKILKYIHTTTGRDKINRTLQYIFKLFLAYNIKYNNNNEETIILIRKIITNITLSRKFVRIGRPLEHLNTFYISLNLKDDFSKYCVIIRNLAYAIYLTFDMMIWIYKSGIMKFENFKIIYVNSQLFWLIGIIFGILNEIYKLKRNSEKITEIYECNISDEKESKKRKNDDLKDLSYYQKNHYLTLTQHSCDLLQPISSLGIFVIEPILLALFGIVSSVIGARNQWIKVNGK</sequence>
<feature type="transmembrane region" description="Helical" evidence="5">
    <location>
        <begin position="93"/>
        <end position="113"/>
    </location>
</feature>
<gene>
    <name evidence="6" type="ORF">BCR36DRAFT_409689</name>
</gene>
<accession>A0A1Y1VHH9</accession>
<comment type="caution">
    <text evidence="6">The sequence shown here is derived from an EMBL/GenBank/DDBJ whole genome shotgun (WGS) entry which is preliminary data.</text>
</comment>
<comment type="subcellular location">
    <subcellularLocation>
        <location evidence="4">Peroxisome membrane</location>
    </subcellularLocation>
</comment>
<keyword evidence="7" id="KW-1185">Reference proteome</keyword>
<protein>
    <submittedName>
        <fullName evidence="6">Peroxisomal biogenesis factor 11</fullName>
    </submittedName>
</protein>
<proteinExistence type="predicted"/>
<keyword evidence="1" id="KW-0962">Peroxisome biogenesis</keyword>
<dbReference type="Proteomes" id="UP000193719">
    <property type="component" value="Unassembled WGS sequence"/>
</dbReference>
<dbReference type="InterPro" id="IPR008733">
    <property type="entry name" value="PEX11"/>
</dbReference>
<evidence type="ECO:0000256" key="4">
    <source>
        <dbReference type="ARBA" id="ARBA00046271"/>
    </source>
</evidence>
<feature type="transmembrane region" description="Helical" evidence="5">
    <location>
        <begin position="206"/>
        <end position="228"/>
    </location>
</feature>
<evidence type="ECO:0000313" key="6">
    <source>
        <dbReference type="EMBL" id="ORX56492.1"/>
    </source>
</evidence>
<dbReference type="EMBL" id="MCFH01000007">
    <property type="protein sequence ID" value="ORX56492.1"/>
    <property type="molecule type" value="Genomic_DNA"/>
</dbReference>
<dbReference type="Pfam" id="PF05648">
    <property type="entry name" value="PEX11"/>
    <property type="match status" value="1"/>
</dbReference>
<dbReference type="PANTHER" id="PTHR12652:SF50">
    <property type="entry name" value="PEROXIN 11"/>
    <property type="match status" value="1"/>
</dbReference>
<dbReference type="GO" id="GO:0016559">
    <property type="term" value="P:peroxisome fission"/>
    <property type="evidence" value="ECO:0007669"/>
    <property type="project" value="InterPro"/>
</dbReference>
<dbReference type="STRING" id="1754191.A0A1Y1VHH9"/>
<keyword evidence="5" id="KW-0812">Transmembrane</keyword>
<reference evidence="6 7" key="2">
    <citation type="submission" date="2016-08" db="EMBL/GenBank/DDBJ databases">
        <title>Pervasive Adenine N6-methylation of Active Genes in Fungi.</title>
        <authorList>
            <consortium name="DOE Joint Genome Institute"/>
            <person name="Mondo S.J."/>
            <person name="Dannebaum R.O."/>
            <person name="Kuo R.C."/>
            <person name="Labutti K."/>
            <person name="Haridas S."/>
            <person name="Kuo A."/>
            <person name="Salamov A."/>
            <person name="Ahrendt S.R."/>
            <person name="Lipzen A."/>
            <person name="Sullivan W."/>
            <person name="Andreopoulos W.B."/>
            <person name="Clum A."/>
            <person name="Lindquist E."/>
            <person name="Daum C."/>
            <person name="Ramamoorthy G.K."/>
            <person name="Gryganskyi A."/>
            <person name="Culley D."/>
            <person name="Magnuson J.K."/>
            <person name="James T.Y."/>
            <person name="O'Malley M.A."/>
            <person name="Stajich J.E."/>
            <person name="Spatafora J.W."/>
            <person name="Visel A."/>
            <person name="Grigoriev I.V."/>
        </authorList>
    </citation>
    <scope>NUCLEOTIDE SEQUENCE [LARGE SCALE GENOMIC DNA]</scope>
    <source>
        <strain evidence="7">finn</strain>
    </source>
</reference>
<evidence type="ECO:0000256" key="3">
    <source>
        <dbReference type="ARBA" id="ARBA00023140"/>
    </source>
</evidence>
<evidence type="ECO:0000256" key="5">
    <source>
        <dbReference type="SAM" id="Phobius"/>
    </source>
</evidence>